<feature type="transmembrane region" description="Helical" evidence="1">
    <location>
        <begin position="31"/>
        <end position="49"/>
    </location>
</feature>
<keyword evidence="1" id="KW-1133">Transmembrane helix</keyword>
<dbReference type="AlphaFoldDB" id="A0A1L8E6M3"/>
<evidence type="ECO:0000313" key="2">
    <source>
        <dbReference type="EMBL" id="JAV14368.1"/>
    </source>
</evidence>
<organism evidence="2">
    <name type="scientific">Haematobia irritans</name>
    <name type="common">Horn fly</name>
    <name type="synonym">Conops irritans</name>
    <dbReference type="NCBI Taxonomy" id="7368"/>
    <lineage>
        <taxon>Eukaryota</taxon>
        <taxon>Metazoa</taxon>
        <taxon>Ecdysozoa</taxon>
        <taxon>Arthropoda</taxon>
        <taxon>Hexapoda</taxon>
        <taxon>Insecta</taxon>
        <taxon>Pterygota</taxon>
        <taxon>Neoptera</taxon>
        <taxon>Endopterygota</taxon>
        <taxon>Diptera</taxon>
        <taxon>Brachycera</taxon>
        <taxon>Muscomorpha</taxon>
        <taxon>Muscoidea</taxon>
        <taxon>Muscidae</taxon>
        <taxon>Haematobia</taxon>
    </lineage>
</organism>
<evidence type="ECO:0000256" key="1">
    <source>
        <dbReference type="SAM" id="Phobius"/>
    </source>
</evidence>
<feature type="transmembrane region" description="Helical" evidence="1">
    <location>
        <begin position="61"/>
        <end position="83"/>
    </location>
</feature>
<keyword evidence="1" id="KW-0472">Membrane</keyword>
<proteinExistence type="predicted"/>
<reference evidence="2" key="1">
    <citation type="submission" date="2017-01" db="EMBL/GenBank/DDBJ databases">
        <title>An insight into the sialome and mialome of the horn fly, Haematobia irritans.</title>
        <authorList>
            <person name="Breijo M."/>
            <person name="Boiani M."/>
            <person name="Ures X."/>
            <person name="Rocha S."/>
            <person name="Sequeira M."/>
            <person name="Ribeiro J.M."/>
        </authorList>
    </citation>
    <scope>NUCLEOTIDE SEQUENCE</scope>
</reference>
<accession>A0A1L8E6M3</accession>
<keyword evidence="1" id="KW-0812">Transmembrane</keyword>
<dbReference type="EMBL" id="GFDG01004431">
    <property type="protein sequence ID" value="JAV14368.1"/>
    <property type="molecule type" value="Transcribed_RNA"/>
</dbReference>
<name>A0A1L8E6M3_HAEIR</name>
<protein>
    <submittedName>
        <fullName evidence="2">Uncharacterized protein</fullName>
    </submittedName>
</protein>
<sequence length="95" mass="10841">MKWRVSCVTYDPKFLPTIQCHVGLYFLSNSFFMNAAISFSILYFSNACVAQSTASCCISSLMSAFLITALRSDIFVFFCYVYLTILIEKICLFCF</sequence>